<evidence type="ECO:0000313" key="5">
    <source>
        <dbReference type="Proteomes" id="UP000051950"/>
    </source>
</evidence>
<dbReference type="InterPro" id="IPR032508">
    <property type="entry name" value="FecR_C"/>
</dbReference>
<dbReference type="STRING" id="687842.ASU31_14560"/>
<dbReference type="Pfam" id="PF16344">
    <property type="entry name" value="FecR_C"/>
    <property type="match status" value="1"/>
</dbReference>
<reference evidence="4 5" key="1">
    <citation type="submission" date="2015-11" db="EMBL/GenBank/DDBJ databases">
        <title>Sequence of Pedobacter ginsenosidimutans.</title>
        <authorList>
            <person name="Carson E."/>
            <person name="Keyser V."/>
            <person name="Newman J."/>
            <person name="Miller J."/>
        </authorList>
    </citation>
    <scope>NUCLEOTIDE SEQUENCE [LARGE SCALE GENOMIC DNA]</scope>
    <source>
        <strain evidence="4 5">KACC 14530</strain>
    </source>
</reference>
<evidence type="ECO:0000313" key="4">
    <source>
        <dbReference type="EMBL" id="KRT15568.1"/>
    </source>
</evidence>
<dbReference type="EMBL" id="LMZQ01000009">
    <property type="protein sequence ID" value="KRT15568.1"/>
    <property type="molecule type" value="Genomic_DNA"/>
</dbReference>
<dbReference type="OrthoDB" id="697544at2"/>
<dbReference type="AlphaFoldDB" id="A0A0T5VNZ5"/>
<dbReference type="PANTHER" id="PTHR30273:SF2">
    <property type="entry name" value="PROTEIN FECR"/>
    <property type="match status" value="1"/>
</dbReference>
<dbReference type="PANTHER" id="PTHR30273">
    <property type="entry name" value="PERIPLASMIC SIGNAL SENSOR AND SIGMA FACTOR ACTIVATOR FECR-RELATED"/>
    <property type="match status" value="1"/>
</dbReference>
<dbReference type="RefSeq" id="WP_057933016.1">
    <property type="nucleotide sequence ID" value="NZ_LMZQ01000009.1"/>
</dbReference>
<dbReference type="Pfam" id="PF04773">
    <property type="entry name" value="FecR"/>
    <property type="match status" value="1"/>
</dbReference>
<evidence type="ECO:0008006" key="6">
    <source>
        <dbReference type="Google" id="ProtNLM"/>
    </source>
</evidence>
<comment type="caution">
    <text evidence="4">The sequence shown here is derived from an EMBL/GenBank/DDBJ whole genome shotgun (WGS) entry which is preliminary data.</text>
</comment>
<gene>
    <name evidence="4" type="ORF">ASU31_14560</name>
</gene>
<feature type="domain" description="Protein FecR C-terminal" evidence="3">
    <location>
        <begin position="258"/>
        <end position="323"/>
    </location>
</feature>
<dbReference type="Gene3D" id="2.60.120.1440">
    <property type="match status" value="1"/>
</dbReference>
<feature type="domain" description="FecR protein" evidence="2">
    <location>
        <begin position="124"/>
        <end position="213"/>
    </location>
</feature>
<keyword evidence="1" id="KW-0472">Membrane</keyword>
<dbReference type="InterPro" id="IPR012373">
    <property type="entry name" value="Ferrdict_sens_TM"/>
</dbReference>
<dbReference type="Proteomes" id="UP000051950">
    <property type="component" value="Unassembled WGS sequence"/>
</dbReference>
<keyword evidence="5" id="KW-1185">Reference proteome</keyword>
<dbReference type="Gene3D" id="3.55.50.30">
    <property type="match status" value="1"/>
</dbReference>
<dbReference type="PIRSF" id="PIRSF018266">
    <property type="entry name" value="FecR"/>
    <property type="match status" value="1"/>
</dbReference>
<evidence type="ECO:0000256" key="1">
    <source>
        <dbReference type="SAM" id="Phobius"/>
    </source>
</evidence>
<proteinExistence type="predicted"/>
<name>A0A0T5VNZ5_9SPHI</name>
<feature type="transmembrane region" description="Helical" evidence="1">
    <location>
        <begin position="81"/>
        <end position="101"/>
    </location>
</feature>
<sequence>MEQAIKQLFLKYIKDQASKEEISQVLSLIQSGGHEQEWNEALLAFQADFLQGNQQDAPMDEQLLYQKIKARTVLRPQGKSFSWIGYAASILLVCTVAYFALRPASRPVVFAEKTPMKPIVEKSSGHRWIKLEDGTSVQLNTGSRLEYAGSFKGKKKREVSLVGEAFFDVAHDAAHPFVIHTGELSTTVLGTAFNISAYPGQKAVTVTVIRGKVMVQKKGETLAVLTPNEQLSWQGGQVSSLKHTVNAEQTISWKSGDLIMDDVTLAQAAALIAKRYGVEVSFKNEKVKKCRFTAAFLDRNEIGQVTEVLADITGASFQFKAGKLLIDGPGCEN</sequence>
<dbReference type="GO" id="GO:0016989">
    <property type="term" value="F:sigma factor antagonist activity"/>
    <property type="evidence" value="ECO:0007669"/>
    <property type="project" value="TreeGrafter"/>
</dbReference>
<keyword evidence="1" id="KW-1133">Transmembrane helix</keyword>
<organism evidence="4 5">
    <name type="scientific">Pedobacter ginsenosidimutans</name>
    <dbReference type="NCBI Taxonomy" id="687842"/>
    <lineage>
        <taxon>Bacteria</taxon>
        <taxon>Pseudomonadati</taxon>
        <taxon>Bacteroidota</taxon>
        <taxon>Sphingobacteriia</taxon>
        <taxon>Sphingobacteriales</taxon>
        <taxon>Sphingobacteriaceae</taxon>
        <taxon>Pedobacter</taxon>
    </lineage>
</organism>
<keyword evidence="1" id="KW-0812">Transmembrane</keyword>
<evidence type="ECO:0000259" key="3">
    <source>
        <dbReference type="Pfam" id="PF16344"/>
    </source>
</evidence>
<protein>
    <recommendedName>
        <fullName evidence="6">FecR protein domain-containing protein</fullName>
    </recommendedName>
</protein>
<evidence type="ECO:0000259" key="2">
    <source>
        <dbReference type="Pfam" id="PF04773"/>
    </source>
</evidence>
<dbReference type="InterPro" id="IPR006860">
    <property type="entry name" value="FecR"/>
</dbReference>
<accession>A0A0T5VNZ5</accession>